<dbReference type="PANTHER" id="PTHR11360">
    <property type="entry name" value="MONOCARBOXYLATE TRANSPORTER"/>
    <property type="match status" value="1"/>
</dbReference>
<feature type="transmembrane region" description="Helical" evidence="4">
    <location>
        <begin position="164"/>
        <end position="183"/>
    </location>
</feature>
<feature type="transmembrane region" description="Helical" evidence="4">
    <location>
        <begin position="367"/>
        <end position="388"/>
    </location>
</feature>
<dbReference type="InterPro" id="IPR011701">
    <property type="entry name" value="MFS"/>
</dbReference>
<feature type="transmembrane region" description="Helical" evidence="4">
    <location>
        <begin position="272"/>
        <end position="292"/>
    </location>
</feature>
<evidence type="ECO:0000313" key="5">
    <source>
        <dbReference type="EMBL" id="OCL09876.1"/>
    </source>
</evidence>
<evidence type="ECO:0000256" key="1">
    <source>
        <dbReference type="ARBA" id="ARBA00004141"/>
    </source>
</evidence>
<organism evidence="5 6">
    <name type="scientific">Glonium stellatum</name>
    <dbReference type="NCBI Taxonomy" id="574774"/>
    <lineage>
        <taxon>Eukaryota</taxon>
        <taxon>Fungi</taxon>
        <taxon>Dikarya</taxon>
        <taxon>Ascomycota</taxon>
        <taxon>Pezizomycotina</taxon>
        <taxon>Dothideomycetes</taxon>
        <taxon>Pleosporomycetidae</taxon>
        <taxon>Gloniales</taxon>
        <taxon>Gloniaceae</taxon>
        <taxon>Glonium</taxon>
    </lineage>
</organism>
<dbReference type="InterPro" id="IPR050327">
    <property type="entry name" value="Proton-linked_MCT"/>
</dbReference>
<protein>
    <submittedName>
        <fullName evidence="5">MFS general substrate transporter</fullName>
    </submittedName>
</protein>
<dbReference type="OrthoDB" id="5212574at2759"/>
<keyword evidence="4" id="KW-1133">Transmembrane helix</keyword>
<feature type="transmembrane region" description="Helical" evidence="4">
    <location>
        <begin position="76"/>
        <end position="96"/>
    </location>
</feature>
<dbReference type="Pfam" id="PF07690">
    <property type="entry name" value="MFS_1"/>
    <property type="match status" value="1"/>
</dbReference>
<dbReference type="Proteomes" id="UP000250140">
    <property type="component" value="Unassembled WGS sequence"/>
</dbReference>
<dbReference type="PANTHER" id="PTHR11360:SF130">
    <property type="entry name" value="MAJOR FACILITATOR SUPERFAMILY (MFS) PROFILE DOMAIN-CONTAINING PROTEIN-RELATED"/>
    <property type="match status" value="1"/>
</dbReference>
<evidence type="ECO:0000256" key="4">
    <source>
        <dbReference type="SAM" id="Phobius"/>
    </source>
</evidence>
<dbReference type="GO" id="GO:0016020">
    <property type="term" value="C:membrane"/>
    <property type="evidence" value="ECO:0007669"/>
    <property type="project" value="UniProtKB-SubCell"/>
</dbReference>
<proteinExistence type="inferred from homology"/>
<accession>A0A8E2F3M7</accession>
<feature type="transmembrane region" description="Helical" evidence="4">
    <location>
        <begin position="304"/>
        <end position="328"/>
    </location>
</feature>
<feature type="transmembrane region" description="Helical" evidence="4">
    <location>
        <begin position="103"/>
        <end position="125"/>
    </location>
</feature>
<dbReference type="AlphaFoldDB" id="A0A8E2F3M7"/>
<feature type="transmembrane region" description="Helical" evidence="4">
    <location>
        <begin position="195"/>
        <end position="215"/>
    </location>
</feature>
<feature type="transmembrane region" description="Helical" evidence="4">
    <location>
        <begin position="239"/>
        <end position="260"/>
    </location>
</feature>
<dbReference type="Gene3D" id="1.20.1250.20">
    <property type="entry name" value="MFS general substrate transporter like domains"/>
    <property type="match status" value="2"/>
</dbReference>
<reference evidence="5 6" key="1">
    <citation type="journal article" date="2016" name="Nat. Commun.">
        <title>Ectomycorrhizal ecology is imprinted in the genome of the dominant symbiotic fungus Cenococcum geophilum.</title>
        <authorList>
            <consortium name="DOE Joint Genome Institute"/>
            <person name="Peter M."/>
            <person name="Kohler A."/>
            <person name="Ohm R.A."/>
            <person name="Kuo A."/>
            <person name="Krutzmann J."/>
            <person name="Morin E."/>
            <person name="Arend M."/>
            <person name="Barry K.W."/>
            <person name="Binder M."/>
            <person name="Choi C."/>
            <person name="Clum A."/>
            <person name="Copeland A."/>
            <person name="Grisel N."/>
            <person name="Haridas S."/>
            <person name="Kipfer T."/>
            <person name="LaButti K."/>
            <person name="Lindquist E."/>
            <person name="Lipzen A."/>
            <person name="Maire R."/>
            <person name="Meier B."/>
            <person name="Mihaltcheva S."/>
            <person name="Molinier V."/>
            <person name="Murat C."/>
            <person name="Poggeler S."/>
            <person name="Quandt C.A."/>
            <person name="Sperisen C."/>
            <person name="Tritt A."/>
            <person name="Tisserant E."/>
            <person name="Crous P.W."/>
            <person name="Henrissat B."/>
            <person name="Nehls U."/>
            <person name="Egli S."/>
            <person name="Spatafora J.W."/>
            <person name="Grigoriev I.V."/>
            <person name="Martin F.M."/>
        </authorList>
    </citation>
    <scope>NUCLEOTIDE SEQUENCE [LARGE SCALE GENOMIC DNA]</scope>
    <source>
        <strain evidence="5 6">CBS 207.34</strain>
    </source>
</reference>
<feature type="transmembrane region" description="Helical" evidence="4">
    <location>
        <begin position="334"/>
        <end position="355"/>
    </location>
</feature>
<keyword evidence="4" id="KW-0472">Membrane</keyword>
<sequence length="448" mass="48388">MANNSVDAKNENKTENKPSNKSKHKTQDCRAVDQGMAAWLQVLVGFLFTINTFGLISAFGVFQANYMDTFRMSPSYISWIGSTPVFLLSFFGTFAGRLIDAGYFYLLVVTGGILQVIGIFSASFAKHYWQALLSQGVTVGLGNGLVWTPGIWLIATHFDKKKGLAIGISSTGAPIGAVIFTVVSQQLIPLLGVKVCLRVMAAFVLLNNSIAIAAAHPRKPSKSRRGPLIEWSAFAQPDYSLFCVGIFFTYLAVWFVVYYIPAFGQHVLHLPASTSLTTLIIMNSTGLLGRILVPWLSDHFHGPLPNLCICTLFSASCIFAWMCVANLAGLEAFVAFYGFFWHALQTLFTAACASITTNQAKLGTRMGMCFTVVSFAVLVGPPVGGALVTGDGGGYLYAQICAGGAYVIGASFVGAAWLLQQRNKMKEEELQKKSVEAFLKLPASGLIV</sequence>
<gene>
    <name evidence="5" type="ORF">AOQ84DRAFT_338258</name>
</gene>
<feature type="compositionally biased region" description="Basic and acidic residues" evidence="3">
    <location>
        <begin position="8"/>
        <end position="18"/>
    </location>
</feature>
<name>A0A8E2F3M7_9PEZI</name>
<evidence type="ECO:0000256" key="3">
    <source>
        <dbReference type="SAM" id="MobiDB-lite"/>
    </source>
</evidence>
<evidence type="ECO:0000256" key="2">
    <source>
        <dbReference type="ARBA" id="ARBA00006727"/>
    </source>
</evidence>
<feature type="transmembrane region" description="Helical" evidence="4">
    <location>
        <begin position="131"/>
        <end position="155"/>
    </location>
</feature>
<dbReference type="SUPFAM" id="SSF103473">
    <property type="entry name" value="MFS general substrate transporter"/>
    <property type="match status" value="1"/>
</dbReference>
<dbReference type="EMBL" id="KV749345">
    <property type="protein sequence ID" value="OCL09876.1"/>
    <property type="molecule type" value="Genomic_DNA"/>
</dbReference>
<dbReference type="InterPro" id="IPR036259">
    <property type="entry name" value="MFS_trans_sf"/>
</dbReference>
<feature type="transmembrane region" description="Helical" evidence="4">
    <location>
        <begin position="40"/>
        <end position="64"/>
    </location>
</feature>
<feature type="region of interest" description="Disordered" evidence="3">
    <location>
        <begin position="1"/>
        <end position="26"/>
    </location>
</feature>
<comment type="subcellular location">
    <subcellularLocation>
        <location evidence="1">Membrane</location>
        <topology evidence="1">Multi-pass membrane protein</topology>
    </subcellularLocation>
</comment>
<keyword evidence="6" id="KW-1185">Reference proteome</keyword>
<dbReference type="GO" id="GO:0022857">
    <property type="term" value="F:transmembrane transporter activity"/>
    <property type="evidence" value="ECO:0007669"/>
    <property type="project" value="InterPro"/>
</dbReference>
<comment type="similarity">
    <text evidence="2">Belongs to the major facilitator superfamily. Monocarboxylate porter (TC 2.A.1.13) family.</text>
</comment>
<feature type="transmembrane region" description="Helical" evidence="4">
    <location>
        <begin position="394"/>
        <end position="419"/>
    </location>
</feature>
<evidence type="ECO:0000313" key="6">
    <source>
        <dbReference type="Proteomes" id="UP000250140"/>
    </source>
</evidence>
<keyword evidence="4" id="KW-0812">Transmembrane</keyword>